<dbReference type="AlphaFoldDB" id="A0A3N1NYV9"/>
<dbReference type="STRING" id="584787.GCA_001247655_03940"/>
<proteinExistence type="predicted"/>
<evidence type="ECO:0000313" key="3">
    <source>
        <dbReference type="Proteomes" id="UP000268033"/>
    </source>
</evidence>
<protein>
    <submittedName>
        <fullName evidence="2">Uncharacterized protein</fullName>
    </submittedName>
</protein>
<organism evidence="2 3">
    <name type="scientific">Gallaecimonas pentaromativorans</name>
    <dbReference type="NCBI Taxonomy" id="584787"/>
    <lineage>
        <taxon>Bacteria</taxon>
        <taxon>Pseudomonadati</taxon>
        <taxon>Pseudomonadota</taxon>
        <taxon>Gammaproteobacteria</taxon>
        <taxon>Enterobacterales</taxon>
        <taxon>Gallaecimonadaceae</taxon>
        <taxon>Gallaecimonas</taxon>
    </lineage>
</organism>
<feature type="compositionally biased region" description="Basic and acidic residues" evidence="1">
    <location>
        <begin position="1"/>
        <end position="44"/>
    </location>
</feature>
<gene>
    <name evidence="2" type="ORF">EDC28_106264</name>
</gene>
<dbReference type="RefSeq" id="WP_170164107.1">
    <property type="nucleotide sequence ID" value="NZ_JBLXAC010000006.1"/>
</dbReference>
<evidence type="ECO:0000313" key="2">
    <source>
        <dbReference type="EMBL" id="ROQ25014.1"/>
    </source>
</evidence>
<dbReference type="Proteomes" id="UP000268033">
    <property type="component" value="Unassembled WGS sequence"/>
</dbReference>
<dbReference type="EMBL" id="RJUL01000006">
    <property type="protein sequence ID" value="ROQ25014.1"/>
    <property type="molecule type" value="Genomic_DNA"/>
</dbReference>
<evidence type="ECO:0000256" key="1">
    <source>
        <dbReference type="SAM" id="MobiDB-lite"/>
    </source>
</evidence>
<reference evidence="2 3" key="1">
    <citation type="submission" date="2018-11" db="EMBL/GenBank/DDBJ databases">
        <title>Genomic Encyclopedia of Type Strains, Phase IV (KMG-IV): sequencing the most valuable type-strain genomes for metagenomic binning, comparative biology and taxonomic classification.</title>
        <authorList>
            <person name="Goeker M."/>
        </authorList>
    </citation>
    <scope>NUCLEOTIDE SEQUENCE [LARGE SCALE GENOMIC DNA]</scope>
    <source>
        <strain evidence="2 3">DSM 21945</strain>
    </source>
</reference>
<comment type="caution">
    <text evidence="2">The sequence shown here is derived from an EMBL/GenBank/DDBJ whole genome shotgun (WGS) entry which is preliminary data.</text>
</comment>
<keyword evidence="3" id="KW-1185">Reference proteome</keyword>
<accession>A0A3N1NYV9</accession>
<feature type="region of interest" description="Disordered" evidence="1">
    <location>
        <begin position="1"/>
        <end position="52"/>
    </location>
</feature>
<sequence length="52" mass="6687">MKDPYQGPERRFHERRCGHERREEMRWEPDKEDRRRSEGRRSCDKQNSLWQR</sequence>
<name>A0A3N1NYV9_9GAMM</name>